<dbReference type="AlphaFoldDB" id="A0A6C0HIB4"/>
<keyword evidence="1" id="KW-1133">Transmembrane helix</keyword>
<keyword evidence="1" id="KW-0812">Transmembrane</keyword>
<sequence>MKIGARKLLRIYKVQFAILFFLVIFSSYHYFKPGISYDSDGSFRPFGIGYKHKSVVPIWLVAIFIAILSYTFVLYLLSL</sequence>
<proteinExistence type="predicted"/>
<dbReference type="EMBL" id="MN739968">
    <property type="protein sequence ID" value="QHT80378.1"/>
    <property type="molecule type" value="Genomic_DNA"/>
</dbReference>
<protein>
    <submittedName>
        <fullName evidence="2">Uncharacterized protein</fullName>
    </submittedName>
</protein>
<organism evidence="2">
    <name type="scientific">viral metagenome</name>
    <dbReference type="NCBI Taxonomy" id="1070528"/>
    <lineage>
        <taxon>unclassified sequences</taxon>
        <taxon>metagenomes</taxon>
        <taxon>organismal metagenomes</taxon>
    </lineage>
</organism>
<accession>A0A6C0HIB4</accession>
<evidence type="ECO:0000256" key="1">
    <source>
        <dbReference type="SAM" id="Phobius"/>
    </source>
</evidence>
<feature type="transmembrane region" description="Helical" evidence="1">
    <location>
        <begin position="12"/>
        <end position="31"/>
    </location>
</feature>
<name>A0A6C0HIB4_9ZZZZ</name>
<reference evidence="2" key="1">
    <citation type="journal article" date="2020" name="Nature">
        <title>Giant virus diversity and host interactions through global metagenomics.</title>
        <authorList>
            <person name="Schulz F."/>
            <person name="Roux S."/>
            <person name="Paez-Espino D."/>
            <person name="Jungbluth S."/>
            <person name="Walsh D.A."/>
            <person name="Denef V.J."/>
            <person name="McMahon K.D."/>
            <person name="Konstantinidis K.T."/>
            <person name="Eloe-Fadrosh E.A."/>
            <person name="Kyrpides N.C."/>
            <person name="Woyke T."/>
        </authorList>
    </citation>
    <scope>NUCLEOTIDE SEQUENCE</scope>
    <source>
        <strain evidence="2">GVMAG-M-3300023184-120</strain>
    </source>
</reference>
<feature type="transmembrane region" description="Helical" evidence="1">
    <location>
        <begin position="56"/>
        <end position="77"/>
    </location>
</feature>
<keyword evidence="1" id="KW-0472">Membrane</keyword>
<evidence type="ECO:0000313" key="2">
    <source>
        <dbReference type="EMBL" id="QHT80378.1"/>
    </source>
</evidence>